<dbReference type="Gene3D" id="3.20.20.380">
    <property type="entry name" value="Copper homeostasis (CutC) domain"/>
    <property type="match status" value="1"/>
</dbReference>
<reference evidence="3 4" key="1">
    <citation type="submission" date="2024-07" db="EMBL/GenBank/DDBJ databases">
        <authorList>
            <person name="Thanompreechachai J."/>
            <person name="Duangmal K."/>
        </authorList>
    </citation>
    <scope>NUCLEOTIDE SEQUENCE [LARGE SCALE GENOMIC DNA]</scope>
    <source>
        <strain evidence="3 4">KCTC 19886</strain>
    </source>
</reference>
<dbReference type="InterPro" id="IPR005627">
    <property type="entry name" value="CutC-like"/>
</dbReference>
<protein>
    <recommendedName>
        <fullName evidence="2">PF03932 family protein CutC</fullName>
    </recommendedName>
</protein>
<evidence type="ECO:0000256" key="2">
    <source>
        <dbReference type="HAMAP-Rule" id="MF_00795"/>
    </source>
</evidence>
<evidence type="ECO:0000313" key="3">
    <source>
        <dbReference type="EMBL" id="MEW9263686.1"/>
    </source>
</evidence>
<comment type="caution">
    <text evidence="2">Once thought to be involved in copper homeostasis, experiments in E.coli have shown this is not the case.</text>
</comment>
<organism evidence="3 4">
    <name type="scientific">Kineococcus endophyticus</name>
    <dbReference type="NCBI Taxonomy" id="1181883"/>
    <lineage>
        <taxon>Bacteria</taxon>
        <taxon>Bacillati</taxon>
        <taxon>Actinomycetota</taxon>
        <taxon>Actinomycetes</taxon>
        <taxon>Kineosporiales</taxon>
        <taxon>Kineosporiaceae</taxon>
        <taxon>Kineococcus</taxon>
    </lineage>
</organism>
<evidence type="ECO:0000313" key="4">
    <source>
        <dbReference type="Proteomes" id="UP001555826"/>
    </source>
</evidence>
<dbReference type="SUPFAM" id="SSF110395">
    <property type="entry name" value="CutC-like"/>
    <property type="match status" value="1"/>
</dbReference>
<gene>
    <name evidence="2" type="primary">cutC</name>
    <name evidence="3" type="ORF">AB1207_02910</name>
</gene>
<dbReference type="Pfam" id="PF03932">
    <property type="entry name" value="CutC"/>
    <property type="match status" value="1"/>
</dbReference>
<name>A0ABV3P248_9ACTN</name>
<dbReference type="Proteomes" id="UP001555826">
    <property type="component" value="Unassembled WGS sequence"/>
</dbReference>
<proteinExistence type="inferred from homology"/>
<evidence type="ECO:0000256" key="1">
    <source>
        <dbReference type="ARBA" id="ARBA00007768"/>
    </source>
</evidence>
<comment type="similarity">
    <text evidence="1 2">Belongs to the CutC family.</text>
</comment>
<comment type="caution">
    <text evidence="3">The sequence shown here is derived from an EMBL/GenBank/DDBJ whole genome shotgun (WGS) entry which is preliminary data.</text>
</comment>
<dbReference type="InterPro" id="IPR036822">
    <property type="entry name" value="CutC-like_dom_sf"/>
</dbReference>
<dbReference type="PANTHER" id="PTHR12598:SF0">
    <property type="entry name" value="COPPER HOMEOSTASIS PROTEIN CUTC HOMOLOG"/>
    <property type="match status" value="1"/>
</dbReference>
<accession>A0ABV3P248</accession>
<keyword evidence="2" id="KW-0963">Cytoplasm</keyword>
<comment type="subcellular location">
    <subcellularLocation>
        <location evidence="2">Cytoplasm</location>
    </subcellularLocation>
</comment>
<sequence>MPTVEIAVTDPQGARAARTAGAHRLELCVALEVGGLTPSPGLVERVVAAAGPVGVHVLLRARPGDFVHDEDDLAAVLRDGRLALAAGAAGLVVGPLRPDGRFDTAALQSFRELAGSAQLTAHRGFDVHPDVEGNVETLVAAGVDRILTSGGAASAHDGTDRLARAVAAAAGRLTVMAGGGVVPDRVPELVAVTGVSDVHLSARRLTLPDTGFGARYAVDPDLVRAAVRA</sequence>
<dbReference type="RefSeq" id="WP_367636288.1">
    <property type="nucleotide sequence ID" value="NZ_JBFNQN010000002.1"/>
</dbReference>
<keyword evidence="4" id="KW-1185">Reference proteome</keyword>
<dbReference type="HAMAP" id="MF_00795">
    <property type="entry name" value="CutC"/>
    <property type="match status" value="1"/>
</dbReference>
<dbReference type="EMBL" id="JBFNQN010000002">
    <property type="protein sequence ID" value="MEW9263686.1"/>
    <property type="molecule type" value="Genomic_DNA"/>
</dbReference>
<dbReference type="PANTHER" id="PTHR12598">
    <property type="entry name" value="COPPER HOMEOSTASIS PROTEIN CUTC"/>
    <property type="match status" value="1"/>
</dbReference>